<gene>
    <name evidence="1" type="ORF">UFOPK2579_01791</name>
</gene>
<evidence type="ECO:0000313" key="1">
    <source>
        <dbReference type="EMBL" id="CAB4717740.1"/>
    </source>
</evidence>
<organism evidence="1">
    <name type="scientific">freshwater metagenome</name>
    <dbReference type="NCBI Taxonomy" id="449393"/>
    <lineage>
        <taxon>unclassified sequences</taxon>
        <taxon>metagenomes</taxon>
        <taxon>ecological metagenomes</taxon>
    </lineage>
</organism>
<dbReference type="EMBL" id="CAEZXR010000222">
    <property type="protein sequence ID" value="CAB4717740.1"/>
    <property type="molecule type" value="Genomic_DNA"/>
</dbReference>
<reference evidence="1" key="1">
    <citation type="submission" date="2020-05" db="EMBL/GenBank/DDBJ databases">
        <authorList>
            <person name="Chiriac C."/>
            <person name="Salcher M."/>
            <person name="Ghai R."/>
            <person name="Kavagutti S V."/>
        </authorList>
    </citation>
    <scope>NUCLEOTIDE SEQUENCE</scope>
</reference>
<proteinExistence type="predicted"/>
<sequence length="64" mass="6861">MVPPMMPPRPKGSTTEVIIPHLVAPRARAASFSPRGVCEKTWRITAQAIGITIIATAIPAQNEL</sequence>
<dbReference type="AlphaFoldDB" id="A0A6J6R1J9"/>
<protein>
    <submittedName>
        <fullName evidence="1">Unannotated protein</fullName>
    </submittedName>
</protein>
<name>A0A6J6R1J9_9ZZZZ</name>
<accession>A0A6J6R1J9</accession>